<accession>A0A6N3DRY6</accession>
<evidence type="ECO:0000256" key="1">
    <source>
        <dbReference type="SAM" id="SignalP"/>
    </source>
</evidence>
<name>A0A6N3DRY6_FLAPL</name>
<sequence length="386" mass="39521">MKLKKYMMFAITVFLLCSALVAPALAIEESEVESAIAASSREEVAGNIFIWFLCAIAFLKVSQKIDSFMSALGINVGRTGGSMLGELMIAGRAIGAAAGAAGGAISNIFNQNHNRSNTTNQAAGQAFPGHGGGLVSVAKRAAGNAAASSATGRSSGIGSFVGGAMFGSSMRGNGRLAQDVVSAVATGNFSSVGSITGAKASQALCNYLGYTAGGEQGAGIETEPLKAAGQAGSVTFGEDHITEDGGTAAGAAPIPSDSTVPSTIPQHEGIPSGVSAAPSHAGINITGAAPSFRNVEIGGGRITGYETPADGGVEQQFAMYNAKQYMEPTGPYETVQTVDGESWYKQYAQPVVQRTPYKDAADHGKVKYDEKIVQQLPQVPKRKDKI</sequence>
<dbReference type="AlphaFoldDB" id="A0A6N3DRY6"/>
<keyword evidence="1" id="KW-0732">Signal</keyword>
<dbReference type="EMBL" id="CACRUB010000031">
    <property type="protein sequence ID" value="VYU29391.1"/>
    <property type="molecule type" value="Genomic_DNA"/>
</dbReference>
<feature type="chain" id="PRO_5026819760" evidence="1">
    <location>
        <begin position="27"/>
        <end position="386"/>
    </location>
</feature>
<feature type="signal peptide" evidence="1">
    <location>
        <begin position="1"/>
        <end position="26"/>
    </location>
</feature>
<dbReference type="RefSeq" id="WP_156621569.1">
    <property type="nucleotide sequence ID" value="NZ_CACRUB010000031.1"/>
</dbReference>
<proteinExistence type="predicted"/>
<evidence type="ECO:0000313" key="2">
    <source>
        <dbReference type="EMBL" id="VYU29391.1"/>
    </source>
</evidence>
<organism evidence="2">
    <name type="scientific">Flavonifractor plautii</name>
    <name type="common">Fusobacterium plautii</name>
    <dbReference type="NCBI Taxonomy" id="292800"/>
    <lineage>
        <taxon>Bacteria</taxon>
        <taxon>Bacillati</taxon>
        <taxon>Bacillota</taxon>
        <taxon>Clostridia</taxon>
        <taxon>Eubacteriales</taxon>
        <taxon>Oscillospiraceae</taxon>
        <taxon>Flavonifractor</taxon>
    </lineage>
</organism>
<gene>
    <name evidence="2" type="ORF">FPLFYP42_01839</name>
</gene>
<protein>
    <submittedName>
        <fullName evidence="2">Uncharacterized protein</fullName>
    </submittedName>
</protein>
<reference evidence="2" key="1">
    <citation type="submission" date="2019-11" db="EMBL/GenBank/DDBJ databases">
        <authorList>
            <person name="Feng L."/>
        </authorList>
    </citation>
    <scope>NUCLEOTIDE SEQUENCE</scope>
    <source>
        <strain evidence="2">FplautiiLFYP42</strain>
    </source>
</reference>